<dbReference type="AlphaFoldDB" id="A0A9P9ETL9"/>
<accession>A0A9P9ETL9</accession>
<protein>
    <recommendedName>
        <fullName evidence="4">Secreted protein</fullName>
    </recommendedName>
</protein>
<dbReference type="EMBL" id="JAGMUU010000010">
    <property type="protein sequence ID" value="KAH7144398.1"/>
    <property type="molecule type" value="Genomic_DNA"/>
</dbReference>
<evidence type="ECO:0008006" key="4">
    <source>
        <dbReference type="Google" id="ProtNLM"/>
    </source>
</evidence>
<gene>
    <name evidence="2" type="ORF">B0J13DRAFT_555126</name>
</gene>
<evidence type="ECO:0000313" key="3">
    <source>
        <dbReference type="Proteomes" id="UP000717696"/>
    </source>
</evidence>
<comment type="caution">
    <text evidence="2">The sequence shown here is derived from an EMBL/GenBank/DDBJ whole genome shotgun (WGS) entry which is preliminary data.</text>
</comment>
<evidence type="ECO:0000313" key="2">
    <source>
        <dbReference type="EMBL" id="KAH7144398.1"/>
    </source>
</evidence>
<name>A0A9P9ETL9_9HYPO</name>
<sequence>MGDTGMCAAIASGLLLIHAISTPLVSKQHIAHGCFHVLHSLSACVAINKASSSCTQSCLDGSATAELKQSQFWLSTRQL</sequence>
<feature type="non-terminal residue" evidence="2">
    <location>
        <position position="79"/>
    </location>
</feature>
<dbReference type="Proteomes" id="UP000717696">
    <property type="component" value="Unassembled WGS sequence"/>
</dbReference>
<feature type="signal peptide" evidence="1">
    <location>
        <begin position="1"/>
        <end position="21"/>
    </location>
</feature>
<feature type="chain" id="PRO_5040342514" description="Secreted protein" evidence="1">
    <location>
        <begin position="22"/>
        <end position="79"/>
    </location>
</feature>
<keyword evidence="1" id="KW-0732">Signal</keyword>
<keyword evidence="3" id="KW-1185">Reference proteome</keyword>
<proteinExistence type="predicted"/>
<evidence type="ECO:0000256" key="1">
    <source>
        <dbReference type="SAM" id="SignalP"/>
    </source>
</evidence>
<reference evidence="2" key="1">
    <citation type="journal article" date="2021" name="Nat. Commun.">
        <title>Genetic determinants of endophytism in the Arabidopsis root mycobiome.</title>
        <authorList>
            <person name="Mesny F."/>
            <person name="Miyauchi S."/>
            <person name="Thiergart T."/>
            <person name="Pickel B."/>
            <person name="Atanasova L."/>
            <person name="Karlsson M."/>
            <person name="Huettel B."/>
            <person name="Barry K.W."/>
            <person name="Haridas S."/>
            <person name="Chen C."/>
            <person name="Bauer D."/>
            <person name="Andreopoulos W."/>
            <person name="Pangilinan J."/>
            <person name="LaButti K."/>
            <person name="Riley R."/>
            <person name="Lipzen A."/>
            <person name="Clum A."/>
            <person name="Drula E."/>
            <person name="Henrissat B."/>
            <person name="Kohler A."/>
            <person name="Grigoriev I.V."/>
            <person name="Martin F.M."/>
            <person name="Hacquard S."/>
        </authorList>
    </citation>
    <scope>NUCLEOTIDE SEQUENCE</scope>
    <source>
        <strain evidence="2">MPI-CAGE-AT-0021</strain>
    </source>
</reference>
<organism evidence="2 3">
    <name type="scientific">Dactylonectria estremocensis</name>
    <dbReference type="NCBI Taxonomy" id="1079267"/>
    <lineage>
        <taxon>Eukaryota</taxon>
        <taxon>Fungi</taxon>
        <taxon>Dikarya</taxon>
        <taxon>Ascomycota</taxon>
        <taxon>Pezizomycotina</taxon>
        <taxon>Sordariomycetes</taxon>
        <taxon>Hypocreomycetidae</taxon>
        <taxon>Hypocreales</taxon>
        <taxon>Nectriaceae</taxon>
        <taxon>Dactylonectria</taxon>
    </lineage>
</organism>